<gene>
    <name evidence="4" type="ORF">GCM10011578_014670</name>
</gene>
<dbReference type="CDD" id="cd05233">
    <property type="entry name" value="SDR_c"/>
    <property type="match status" value="1"/>
</dbReference>
<dbReference type="Gene3D" id="3.40.50.720">
    <property type="entry name" value="NAD(P)-binding Rossmann-like Domain"/>
    <property type="match status" value="1"/>
</dbReference>
<dbReference type="PRINTS" id="PR00081">
    <property type="entry name" value="GDHRDH"/>
</dbReference>
<protein>
    <recommendedName>
        <fullName evidence="3">Ketoreductase domain-containing protein</fullName>
    </recommendedName>
</protein>
<proteinExistence type="inferred from homology"/>
<dbReference type="PANTHER" id="PTHR44196">
    <property type="entry name" value="DEHYDROGENASE/REDUCTASE SDR FAMILY MEMBER 7B"/>
    <property type="match status" value="1"/>
</dbReference>
<keyword evidence="2" id="KW-0560">Oxidoreductase</keyword>
<dbReference type="GO" id="GO:0016491">
    <property type="term" value="F:oxidoreductase activity"/>
    <property type="evidence" value="ECO:0007669"/>
    <property type="project" value="UniProtKB-KW"/>
</dbReference>
<dbReference type="EMBL" id="BMML01000003">
    <property type="protein sequence ID" value="GGM95312.1"/>
    <property type="molecule type" value="Genomic_DNA"/>
</dbReference>
<reference evidence="4" key="1">
    <citation type="journal article" date="2014" name="Int. J. Syst. Evol. Microbiol.">
        <title>Complete genome sequence of Corynebacterium casei LMG S-19264T (=DSM 44701T), isolated from a smear-ripened cheese.</title>
        <authorList>
            <consortium name="US DOE Joint Genome Institute (JGI-PGF)"/>
            <person name="Walter F."/>
            <person name="Albersmeier A."/>
            <person name="Kalinowski J."/>
            <person name="Ruckert C."/>
        </authorList>
    </citation>
    <scope>NUCLEOTIDE SEQUENCE</scope>
    <source>
        <strain evidence="4">CGMCC 4.7110</strain>
    </source>
</reference>
<dbReference type="GO" id="GO:0016020">
    <property type="term" value="C:membrane"/>
    <property type="evidence" value="ECO:0007669"/>
    <property type="project" value="TreeGrafter"/>
</dbReference>
<evidence type="ECO:0000313" key="4">
    <source>
        <dbReference type="EMBL" id="GGM95312.1"/>
    </source>
</evidence>
<evidence type="ECO:0000313" key="5">
    <source>
        <dbReference type="Proteomes" id="UP000653411"/>
    </source>
</evidence>
<evidence type="ECO:0000256" key="2">
    <source>
        <dbReference type="ARBA" id="ARBA00023002"/>
    </source>
</evidence>
<dbReference type="PANTHER" id="PTHR44196:SF1">
    <property type="entry name" value="DEHYDROGENASE_REDUCTASE SDR FAMILY MEMBER 7B"/>
    <property type="match status" value="1"/>
</dbReference>
<keyword evidence="5" id="KW-1185">Reference proteome</keyword>
<dbReference type="InterPro" id="IPR002347">
    <property type="entry name" value="SDR_fam"/>
</dbReference>
<dbReference type="SMART" id="SM00822">
    <property type="entry name" value="PKS_KR"/>
    <property type="match status" value="1"/>
</dbReference>
<comment type="caution">
    <text evidence="4">The sequence shown here is derived from an EMBL/GenBank/DDBJ whole genome shotgun (WGS) entry which is preliminary data.</text>
</comment>
<reference evidence="4" key="2">
    <citation type="submission" date="2020-09" db="EMBL/GenBank/DDBJ databases">
        <authorList>
            <person name="Sun Q."/>
            <person name="Zhou Y."/>
        </authorList>
    </citation>
    <scope>NUCLEOTIDE SEQUENCE</scope>
    <source>
        <strain evidence="4">CGMCC 4.7110</strain>
    </source>
</reference>
<dbReference type="AlphaFoldDB" id="A0A917UJL8"/>
<dbReference type="Proteomes" id="UP000653411">
    <property type="component" value="Unassembled WGS sequence"/>
</dbReference>
<evidence type="ECO:0000256" key="1">
    <source>
        <dbReference type="ARBA" id="ARBA00006484"/>
    </source>
</evidence>
<dbReference type="SUPFAM" id="SSF51735">
    <property type="entry name" value="NAD(P)-binding Rossmann-fold domains"/>
    <property type="match status" value="1"/>
</dbReference>
<dbReference type="InterPro" id="IPR036291">
    <property type="entry name" value="NAD(P)-bd_dom_sf"/>
</dbReference>
<name>A0A917UJL8_9ACTN</name>
<organism evidence="4 5">
    <name type="scientific">Streptomyces fuscichromogenes</name>
    <dbReference type="NCBI Taxonomy" id="1324013"/>
    <lineage>
        <taxon>Bacteria</taxon>
        <taxon>Bacillati</taxon>
        <taxon>Actinomycetota</taxon>
        <taxon>Actinomycetes</taxon>
        <taxon>Kitasatosporales</taxon>
        <taxon>Streptomycetaceae</taxon>
        <taxon>Streptomyces</taxon>
    </lineage>
</organism>
<sequence length="344" mass="36519">MHSHDASDDLKKGTRTVGAAVRLVRPGGWERDTRRTRRAFSYSQYRITLSEAPRLGDAHPYVPAQGDSMPQTDFTGRRVLVVGASSGIGRSIALTAAGGGARVAVAARRRDLLESVANQVDGLAVPADLADPDDCARIAEEALAGLGGIDLVVHCAAVSPITPITKTTAPVWQRLFATNVVGPLLVTSHLLPELSPGSLTAFVSSRSVGRPYHGVGAYSASKAALDQALLSLRLEHPRHRFTRVEVGDTAGTDFNRDFDLDTRKELLPLWLAHGALSETLLDCDDVSELISASLAQLLDRPGISANNLVFHGAGGIITSPDQRPMIGTREGRRHARAGAGGQQV</sequence>
<feature type="domain" description="Ketoreductase" evidence="3">
    <location>
        <begin position="77"/>
        <end position="250"/>
    </location>
</feature>
<evidence type="ECO:0000259" key="3">
    <source>
        <dbReference type="SMART" id="SM00822"/>
    </source>
</evidence>
<dbReference type="Pfam" id="PF00106">
    <property type="entry name" value="adh_short"/>
    <property type="match status" value="1"/>
</dbReference>
<dbReference type="InterPro" id="IPR057326">
    <property type="entry name" value="KR_dom"/>
</dbReference>
<accession>A0A917UJL8</accession>
<comment type="similarity">
    <text evidence="1">Belongs to the short-chain dehydrogenases/reductases (SDR) family.</text>
</comment>